<sequence length="116" mass="12611">MPEPKISREEAEATLNARKQLGEDYEPALVESFVERIDATIEARVDARVEQALKGVKPAKPKNDDHVLALAIVSLGVAIPMTAIAAHEGGMAGMLITWIGIVLVNFLYGAGRFRRD</sequence>
<keyword evidence="1" id="KW-1133">Transmembrane helix</keyword>
<keyword evidence="3" id="KW-1185">Reference proteome</keyword>
<dbReference type="Proteomes" id="UP000638648">
    <property type="component" value="Unassembled WGS sequence"/>
</dbReference>
<protein>
    <recommendedName>
        <fullName evidence="4">Integral membrane protein</fullName>
    </recommendedName>
</protein>
<feature type="transmembrane region" description="Helical" evidence="1">
    <location>
        <begin position="67"/>
        <end position="86"/>
    </location>
</feature>
<keyword evidence="1" id="KW-0472">Membrane</keyword>
<name>A0A927N9B4_9ACTN</name>
<evidence type="ECO:0008006" key="4">
    <source>
        <dbReference type="Google" id="ProtNLM"/>
    </source>
</evidence>
<gene>
    <name evidence="2" type="ORF">HEB94_007568</name>
</gene>
<feature type="transmembrane region" description="Helical" evidence="1">
    <location>
        <begin position="92"/>
        <end position="110"/>
    </location>
</feature>
<dbReference type="EMBL" id="JADBEM010000001">
    <property type="protein sequence ID" value="MBE1610720.1"/>
    <property type="molecule type" value="Genomic_DNA"/>
</dbReference>
<comment type="caution">
    <text evidence="2">The sequence shown here is derived from an EMBL/GenBank/DDBJ whole genome shotgun (WGS) entry which is preliminary data.</text>
</comment>
<organism evidence="2 3">
    <name type="scientific">Actinopolymorpha pittospori</name>
    <dbReference type="NCBI Taxonomy" id="648752"/>
    <lineage>
        <taxon>Bacteria</taxon>
        <taxon>Bacillati</taxon>
        <taxon>Actinomycetota</taxon>
        <taxon>Actinomycetes</taxon>
        <taxon>Propionibacteriales</taxon>
        <taxon>Actinopolymorphaceae</taxon>
        <taxon>Actinopolymorpha</taxon>
    </lineage>
</organism>
<evidence type="ECO:0000313" key="3">
    <source>
        <dbReference type="Proteomes" id="UP000638648"/>
    </source>
</evidence>
<dbReference type="RefSeq" id="WP_192754047.1">
    <property type="nucleotide sequence ID" value="NZ_BAABJL010000095.1"/>
</dbReference>
<accession>A0A927N9B4</accession>
<evidence type="ECO:0000313" key="2">
    <source>
        <dbReference type="EMBL" id="MBE1610720.1"/>
    </source>
</evidence>
<dbReference type="AlphaFoldDB" id="A0A927N9B4"/>
<keyword evidence="1" id="KW-0812">Transmembrane</keyword>
<proteinExistence type="predicted"/>
<evidence type="ECO:0000256" key="1">
    <source>
        <dbReference type="SAM" id="Phobius"/>
    </source>
</evidence>
<reference evidence="2" key="1">
    <citation type="submission" date="2020-10" db="EMBL/GenBank/DDBJ databases">
        <title>Sequencing the genomes of 1000 actinobacteria strains.</title>
        <authorList>
            <person name="Klenk H.-P."/>
        </authorList>
    </citation>
    <scope>NUCLEOTIDE SEQUENCE</scope>
    <source>
        <strain evidence="2">DSM 45354</strain>
    </source>
</reference>